<protein>
    <submittedName>
        <fullName evidence="1">Uncharacterized protein</fullName>
    </submittedName>
</protein>
<proteinExistence type="predicted"/>
<evidence type="ECO:0000313" key="2">
    <source>
        <dbReference type="Proteomes" id="UP000317730"/>
    </source>
</evidence>
<dbReference type="AlphaFoldDB" id="A0A4Y3TX52"/>
<sequence length="415" mass="41622">MALAYDSSPGMIQPGPAWGSADLAWQLLDIFRRARRVMHGGGAGPSGGMGGAAVPGVSAPVVRQALYRTEGEGLSSGADGGVSPMAEGGALRLRQGVSGRRLGQSGGGVWPGLAAARAVRRVDTARRAQVVAAGVMARQSGLMAADILPWAEAPATLGVRRSIRLGGRPSALAAAYSEDEGGGWSLHGGQSGTVPRALPGIVSGARSGALSGALSGLSAGVLSVRRRGVRNGLAGGRGGFWPGLSSAGVSGPQAWGVTIGMGRVMQVLSGAGAGPMADTLALAVLCARLPYALAPQAGAAGRPEGPYGFGPDGQIGFSAPWAAAASGAGQFDPMALPSQGNRAYVSGMNTAVQAAMTRTALAPVVSEQRRNPVAGREAFSDTRSERKAFSSLSAEGARSVSSLKAQARYANMGMR</sequence>
<comment type="caution">
    <text evidence="1">The sequence shown here is derived from an EMBL/GenBank/DDBJ whole genome shotgun (WGS) entry which is preliminary data.</text>
</comment>
<reference evidence="1 2" key="1">
    <citation type="submission" date="2019-06" db="EMBL/GenBank/DDBJ databases">
        <title>Whole genome shotgun sequence of Acetobacter peroxydans NBRC 13755.</title>
        <authorList>
            <person name="Hosoyama A."/>
            <person name="Uohara A."/>
            <person name="Ohji S."/>
            <person name="Ichikawa N."/>
        </authorList>
    </citation>
    <scope>NUCLEOTIDE SEQUENCE [LARGE SCALE GENOMIC DNA]</scope>
    <source>
        <strain evidence="1 2">NBRC 13755</strain>
    </source>
</reference>
<evidence type="ECO:0000313" key="1">
    <source>
        <dbReference type="EMBL" id="GEB86344.1"/>
    </source>
</evidence>
<dbReference type="EMBL" id="BJMV01000012">
    <property type="protein sequence ID" value="GEB86344.1"/>
    <property type="molecule type" value="Genomic_DNA"/>
</dbReference>
<name>A0A4Y3TX52_9PROT</name>
<gene>
    <name evidence="1" type="ORF">APE01nite_21410</name>
</gene>
<organism evidence="1 2">
    <name type="scientific">Acetobacter peroxydans</name>
    <dbReference type="NCBI Taxonomy" id="104098"/>
    <lineage>
        <taxon>Bacteria</taxon>
        <taxon>Pseudomonadati</taxon>
        <taxon>Pseudomonadota</taxon>
        <taxon>Alphaproteobacteria</taxon>
        <taxon>Acetobacterales</taxon>
        <taxon>Acetobacteraceae</taxon>
        <taxon>Acetobacter</taxon>
    </lineage>
</organism>
<keyword evidence="2" id="KW-1185">Reference proteome</keyword>
<dbReference type="RefSeq" id="WP_141377402.1">
    <property type="nucleotide sequence ID" value="NZ_BAPL01000010.1"/>
</dbReference>
<accession>A0A4Y3TX52</accession>
<dbReference type="Proteomes" id="UP000317730">
    <property type="component" value="Unassembled WGS sequence"/>
</dbReference>